<dbReference type="Gene3D" id="1.10.240.10">
    <property type="entry name" value="Tyrosyl-Transfer RNA Synthetase"/>
    <property type="match status" value="1"/>
</dbReference>
<feature type="binding site" evidence="8">
    <location>
        <position position="184"/>
    </location>
    <ligand>
        <name>L-tyrosine</name>
        <dbReference type="ChEBI" id="CHEBI:58315"/>
    </ligand>
</feature>
<comment type="subcellular location">
    <subcellularLocation>
        <location evidence="8">Cytoplasm</location>
    </subcellularLocation>
</comment>
<dbReference type="HAMAP" id="MF_02009">
    <property type="entry name" value="Tyr_tRNA_synth_type4"/>
    <property type="match status" value="1"/>
</dbReference>
<accession>A0A7J3ZK18</accession>
<dbReference type="PRINTS" id="PR01040">
    <property type="entry name" value="TRNASYNTHTYR"/>
</dbReference>
<dbReference type="InterPro" id="IPR023678">
    <property type="entry name" value="Tyr-tRNA-ligase_4"/>
</dbReference>
<dbReference type="AlphaFoldDB" id="A0A7J3ZK18"/>
<sequence>MGVERMLEIATRNTVEVVTPDELKEAFETGRKLKGYLGYEPSGLFHIGWVIWASKVKDLVDVGVDFTLLEATWHAWINDKFDGNMHAIRDAARYIRHCLKALGVPVEKVRFVDAESLVSDSSYWAMVLKVAKHTTLRRAKRALTIMGRRADEAELDSSKIIYPFMQVTDILYMDLDIALGGLDQRRAHMLAREIAEKLGRKKVIALHTPLLTSLEGIGRAGGGELRGAGQELDDIVEIKMSKSKPETTILIHESPDDIRSKIKRAYCPPREVEFNPVMEINKYILFSREKFHLVVERPERYGGNVEYYSYEELERDYIEGRLHPADLKRATAEALIEVLEPVRRYFSSNSEARELALKIAGYQGVSISI</sequence>
<keyword evidence="5 8" id="KW-0648">Protein biosynthesis</keyword>
<gene>
    <name evidence="8" type="primary">tyrS</name>
    <name evidence="9" type="ORF">ENM78_02860</name>
</gene>
<dbReference type="SUPFAM" id="SSF52374">
    <property type="entry name" value="Nucleotidylyl transferase"/>
    <property type="match status" value="1"/>
</dbReference>
<evidence type="ECO:0000256" key="6">
    <source>
        <dbReference type="ARBA" id="ARBA00023146"/>
    </source>
</evidence>
<dbReference type="GO" id="GO:0006437">
    <property type="term" value="P:tyrosyl-tRNA aminoacylation"/>
    <property type="evidence" value="ECO:0007669"/>
    <property type="project" value="UniProtKB-UniRule"/>
</dbReference>
<dbReference type="GO" id="GO:0005524">
    <property type="term" value="F:ATP binding"/>
    <property type="evidence" value="ECO:0007669"/>
    <property type="project" value="UniProtKB-UniRule"/>
</dbReference>
<keyword evidence="6 8" id="KW-0030">Aminoacyl-tRNA synthetase</keyword>
<dbReference type="Pfam" id="PF00579">
    <property type="entry name" value="tRNA-synt_1b"/>
    <property type="match status" value="2"/>
</dbReference>
<organism evidence="9">
    <name type="scientific">Fervidicoccus fontis</name>
    <dbReference type="NCBI Taxonomy" id="683846"/>
    <lineage>
        <taxon>Archaea</taxon>
        <taxon>Thermoproteota</taxon>
        <taxon>Thermoprotei</taxon>
        <taxon>Fervidicoccales</taxon>
        <taxon>Fervidicoccaceae</taxon>
        <taxon>Fervidicoccus</taxon>
    </lineage>
</organism>
<dbReference type="NCBIfam" id="NF006330">
    <property type="entry name" value="PRK08560.1"/>
    <property type="match status" value="1"/>
</dbReference>
<comment type="caution">
    <text evidence="9">The sequence shown here is derived from an EMBL/GenBank/DDBJ whole genome shotgun (WGS) entry which is preliminary data.</text>
</comment>
<comment type="function">
    <text evidence="8">Catalyzes the attachment of tyrosine to tRNA(Tyr) in a two-step reaction: tyrosine is first activated by ATP to form Tyr-AMP and then transferred to the acceptor end of tRNA(Tyr).</text>
</comment>
<dbReference type="GO" id="GO:0005737">
    <property type="term" value="C:cytoplasm"/>
    <property type="evidence" value="ECO:0007669"/>
    <property type="project" value="UniProtKB-SubCell"/>
</dbReference>
<dbReference type="InterPro" id="IPR014729">
    <property type="entry name" value="Rossmann-like_a/b/a_fold"/>
</dbReference>
<evidence type="ECO:0000256" key="8">
    <source>
        <dbReference type="HAMAP-Rule" id="MF_02009"/>
    </source>
</evidence>
<evidence type="ECO:0000256" key="7">
    <source>
        <dbReference type="ARBA" id="ARBA00048248"/>
    </source>
</evidence>
<comment type="catalytic activity">
    <reaction evidence="7 8">
        <text>tRNA(Tyr) + L-tyrosine + ATP = L-tyrosyl-tRNA(Tyr) + AMP + diphosphate + H(+)</text>
        <dbReference type="Rhea" id="RHEA:10220"/>
        <dbReference type="Rhea" id="RHEA-COMP:9706"/>
        <dbReference type="Rhea" id="RHEA-COMP:9707"/>
        <dbReference type="ChEBI" id="CHEBI:15378"/>
        <dbReference type="ChEBI" id="CHEBI:30616"/>
        <dbReference type="ChEBI" id="CHEBI:33019"/>
        <dbReference type="ChEBI" id="CHEBI:58315"/>
        <dbReference type="ChEBI" id="CHEBI:78442"/>
        <dbReference type="ChEBI" id="CHEBI:78536"/>
        <dbReference type="ChEBI" id="CHEBI:456215"/>
        <dbReference type="EC" id="6.1.1.1"/>
    </reaction>
</comment>
<keyword evidence="3 8" id="KW-0547">Nucleotide-binding</keyword>
<dbReference type="NCBIfam" id="TIGR00234">
    <property type="entry name" value="tyrS"/>
    <property type="match status" value="1"/>
</dbReference>
<dbReference type="EC" id="6.1.1.1" evidence="8"/>
<keyword evidence="4 8" id="KW-0067">ATP-binding</keyword>
<evidence type="ECO:0000256" key="1">
    <source>
        <dbReference type="ARBA" id="ARBA00022490"/>
    </source>
</evidence>
<name>A0A7J3ZK18_9CREN</name>
<dbReference type="GO" id="GO:0004831">
    <property type="term" value="F:tyrosine-tRNA ligase activity"/>
    <property type="evidence" value="ECO:0007669"/>
    <property type="project" value="UniProtKB-UniRule"/>
</dbReference>
<proteinExistence type="inferred from homology"/>
<feature type="short sequence motif" description="'KMSKS' region" evidence="8">
    <location>
        <begin position="239"/>
        <end position="243"/>
    </location>
</feature>
<evidence type="ECO:0000256" key="2">
    <source>
        <dbReference type="ARBA" id="ARBA00022598"/>
    </source>
</evidence>
<comment type="similarity">
    <text evidence="8">Belongs to the class-I aminoacyl-tRNA synthetase family. TyrS type 4 subfamily.</text>
</comment>
<comment type="subunit">
    <text evidence="8">Homodimer.</text>
</comment>
<evidence type="ECO:0000256" key="4">
    <source>
        <dbReference type="ARBA" id="ARBA00022840"/>
    </source>
</evidence>
<keyword evidence="2 8" id="KW-0436">Ligase</keyword>
<dbReference type="PANTHER" id="PTHR46264">
    <property type="entry name" value="TYROSINE-TRNA LIGASE"/>
    <property type="match status" value="1"/>
</dbReference>
<reference evidence="9" key="1">
    <citation type="journal article" date="2020" name="mSystems">
        <title>Genome- and Community-Level Interaction Insights into Carbon Utilization and Element Cycling Functions of Hydrothermarchaeota in Hydrothermal Sediment.</title>
        <authorList>
            <person name="Zhou Z."/>
            <person name="Liu Y."/>
            <person name="Xu W."/>
            <person name="Pan J."/>
            <person name="Luo Z.H."/>
            <person name="Li M."/>
        </authorList>
    </citation>
    <scope>NUCLEOTIDE SEQUENCE [LARGE SCALE GENOMIC DNA]</scope>
    <source>
        <strain evidence="9">SpSt-1116</strain>
    </source>
</reference>
<dbReference type="InterPro" id="IPR023617">
    <property type="entry name" value="Tyr-tRNA-ligase_arc/euk-type"/>
</dbReference>
<dbReference type="InterPro" id="IPR002307">
    <property type="entry name" value="Tyr-tRNA-ligase"/>
</dbReference>
<feature type="binding site" evidence="8">
    <location>
        <position position="242"/>
    </location>
    <ligand>
        <name>ATP</name>
        <dbReference type="ChEBI" id="CHEBI:30616"/>
    </ligand>
</feature>
<dbReference type="InterPro" id="IPR002305">
    <property type="entry name" value="aa-tRNA-synth_Ic"/>
</dbReference>
<feature type="binding site" evidence="8">
    <location>
        <position position="162"/>
    </location>
    <ligand>
        <name>L-tyrosine</name>
        <dbReference type="ChEBI" id="CHEBI:58315"/>
    </ligand>
</feature>
<keyword evidence="1 8" id="KW-0963">Cytoplasm</keyword>
<dbReference type="InterPro" id="IPR050489">
    <property type="entry name" value="Tyr-tRNA_synthase"/>
</dbReference>
<protein>
    <recommendedName>
        <fullName evidence="8">Tyrosine--tRNA ligase</fullName>
        <ecNumber evidence="8">6.1.1.1</ecNumber>
    </recommendedName>
    <alternativeName>
        <fullName evidence="8">Tyrosyl-tRNA synthetase</fullName>
        <shortName evidence="8">TyrRS</shortName>
    </alternativeName>
</protein>
<feature type="binding site" evidence="8">
    <location>
        <position position="166"/>
    </location>
    <ligand>
        <name>L-tyrosine</name>
        <dbReference type="ChEBI" id="CHEBI:58315"/>
    </ligand>
</feature>
<dbReference type="Gene3D" id="3.40.50.620">
    <property type="entry name" value="HUPs"/>
    <property type="match status" value="1"/>
</dbReference>
<dbReference type="PIRSF" id="PIRSF006588">
    <property type="entry name" value="TyrRS_arch_euk"/>
    <property type="match status" value="1"/>
</dbReference>
<evidence type="ECO:0000256" key="5">
    <source>
        <dbReference type="ARBA" id="ARBA00022917"/>
    </source>
</evidence>
<feature type="binding site" evidence="8">
    <location>
        <position position="169"/>
    </location>
    <ligand>
        <name>L-tyrosine</name>
        <dbReference type="ChEBI" id="CHEBI:58315"/>
    </ligand>
</feature>
<dbReference type="EMBL" id="DRZC01000034">
    <property type="protein sequence ID" value="HHQ80389.1"/>
    <property type="molecule type" value="Genomic_DNA"/>
</dbReference>
<evidence type="ECO:0000256" key="3">
    <source>
        <dbReference type="ARBA" id="ARBA00022741"/>
    </source>
</evidence>
<feature type="binding site" evidence="8">
    <location>
        <position position="36"/>
    </location>
    <ligand>
        <name>L-tyrosine</name>
        <dbReference type="ChEBI" id="CHEBI:58315"/>
    </ligand>
</feature>
<dbReference type="PANTHER" id="PTHR46264:SF4">
    <property type="entry name" value="TYROSINE--TRNA LIGASE, CYTOPLASMIC"/>
    <property type="match status" value="1"/>
</dbReference>
<evidence type="ECO:0000313" key="9">
    <source>
        <dbReference type="EMBL" id="HHQ80389.1"/>
    </source>
</evidence>